<dbReference type="PRINTS" id="PR00032">
    <property type="entry name" value="HTHARAC"/>
</dbReference>
<dbReference type="EMBL" id="SZVO01000017">
    <property type="protein sequence ID" value="TKT88060.1"/>
    <property type="molecule type" value="Genomic_DNA"/>
</dbReference>
<evidence type="ECO:0000313" key="5">
    <source>
        <dbReference type="EMBL" id="TKT88060.1"/>
    </source>
</evidence>
<dbReference type="Gene3D" id="1.10.10.60">
    <property type="entry name" value="Homeodomain-like"/>
    <property type="match status" value="1"/>
</dbReference>
<evidence type="ECO:0000259" key="4">
    <source>
        <dbReference type="PROSITE" id="PS01124"/>
    </source>
</evidence>
<evidence type="ECO:0000256" key="3">
    <source>
        <dbReference type="ARBA" id="ARBA00023163"/>
    </source>
</evidence>
<keyword evidence="6" id="KW-1185">Reference proteome</keyword>
<dbReference type="GO" id="GO:0043565">
    <property type="term" value="F:sequence-specific DNA binding"/>
    <property type="evidence" value="ECO:0007669"/>
    <property type="project" value="InterPro"/>
</dbReference>
<dbReference type="PANTHER" id="PTHR43280:SF2">
    <property type="entry name" value="HTH-TYPE TRANSCRIPTIONAL REGULATOR EXSA"/>
    <property type="match status" value="1"/>
</dbReference>
<dbReference type="AlphaFoldDB" id="A0A4U6CTQ2"/>
<gene>
    <name evidence="5" type="ORF">FDK13_28240</name>
</gene>
<dbReference type="SMART" id="SM00342">
    <property type="entry name" value="HTH_ARAC"/>
    <property type="match status" value="1"/>
</dbReference>
<name>A0A4U6CTQ2_9BACT</name>
<dbReference type="InterPro" id="IPR020449">
    <property type="entry name" value="Tscrpt_reg_AraC-type_HTH"/>
</dbReference>
<dbReference type="InterPro" id="IPR009057">
    <property type="entry name" value="Homeodomain-like_sf"/>
</dbReference>
<dbReference type="RefSeq" id="WP_137343445.1">
    <property type="nucleotide sequence ID" value="NZ_BSQH01000005.1"/>
</dbReference>
<feature type="domain" description="HTH araC/xylS-type" evidence="4">
    <location>
        <begin position="1"/>
        <end position="52"/>
    </location>
</feature>
<dbReference type="InterPro" id="IPR018060">
    <property type="entry name" value="HTH_AraC"/>
</dbReference>
<evidence type="ECO:0000313" key="6">
    <source>
        <dbReference type="Proteomes" id="UP000304900"/>
    </source>
</evidence>
<dbReference type="GO" id="GO:0003700">
    <property type="term" value="F:DNA-binding transcription factor activity"/>
    <property type="evidence" value="ECO:0007669"/>
    <property type="project" value="InterPro"/>
</dbReference>
<organism evidence="5 6">
    <name type="scientific">Dyadobacter frigoris</name>
    <dbReference type="NCBI Taxonomy" id="2576211"/>
    <lineage>
        <taxon>Bacteria</taxon>
        <taxon>Pseudomonadati</taxon>
        <taxon>Bacteroidota</taxon>
        <taxon>Cytophagia</taxon>
        <taxon>Cytophagales</taxon>
        <taxon>Spirosomataceae</taxon>
        <taxon>Dyadobacter</taxon>
    </lineage>
</organism>
<reference evidence="5 6" key="1">
    <citation type="submission" date="2019-05" db="EMBL/GenBank/DDBJ databases">
        <title>Dyadobacter AR-3-8 sp. nov., isolated from arctic soil.</title>
        <authorList>
            <person name="Chaudhary D.K."/>
        </authorList>
    </citation>
    <scope>NUCLEOTIDE SEQUENCE [LARGE SCALE GENOMIC DNA]</scope>
    <source>
        <strain evidence="5 6">AR-3-8</strain>
    </source>
</reference>
<keyword evidence="2" id="KW-0238">DNA-binding</keyword>
<dbReference type="Proteomes" id="UP000304900">
    <property type="component" value="Unassembled WGS sequence"/>
</dbReference>
<dbReference type="OrthoDB" id="966180at2"/>
<evidence type="ECO:0000256" key="2">
    <source>
        <dbReference type="ARBA" id="ARBA00023125"/>
    </source>
</evidence>
<comment type="caution">
    <text evidence="5">The sequence shown here is derived from an EMBL/GenBank/DDBJ whole genome shotgun (WGS) entry which is preliminary data.</text>
</comment>
<dbReference type="PROSITE" id="PS01124">
    <property type="entry name" value="HTH_ARAC_FAMILY_2"/>
    <property type="match status" value="1"/>
</dbReference>
<keyword evidence="1" id="KW-0805">Transcription regulation</keyword>
<accession>A0A4U6CTQ2</accession>
<protein>
    <submittedName>
        <fullName evidence="5">Helix-turn-helix domain-containing protein</fullName>
    </submittedName>
</protein>
<keyword evidence="3" id="KW-0804">Transcription</keyword>
<dbReference type="SUPFAM" id="SSF46689">
    <property type="entry name" value="Homeodomain-like"/>
    <property type="match status" value="1"/>
</dbReference>
<sequence>MRRYRLQKAAILLAQGETAAQVSYEVGFESPSYFSQCFKEQYGVTPSEFAHNSLGVREVDFSKAASCLYKLDFFDSN</sequence>
<proteinExistence type="predicted"/>
<evidence type="ECO:0000256" key="1">
    <source>
        <dbReference type="ARBA" id="ARBA00023015"/>
    </source>
</evidence>
<dbReference type="Pfam" id="PF12833">
    <property type="entry name" value="HTH_18"/>
    <property type="match status" value="1"/>
</dbReference>
<dbReference type="PANTHER" id="PTHR43280">
    <property type="entry name" value="ARAC-FAMILY TRANSCRIPTIONAL REGULATOR"/>
    <property type="match status" value="1"/>
</dbReference>